<feature type="transmembrane region" description="Helical" evidence="7">
    <location>
        <begin position="477"/>
        <end position="497"/>
    </location>
</feature>
<feature type="transmembrane region" description="Helical" evidence="7">
    <location>
        <begin position="356"/>
        <end position="380"/>
    </location>
</feature>
<dbReference type="KEGG" id="mbrn:26241633"/>
<comment type="subcellular location">
    <subcellularLocation>
        <location evidence="1">Membrane</location>
        <topology evidence="1">Multi-pass membrane protein</topology>
    </subcellularLocation>
</comment>
<dbReference type="InterPro" id="IPR011701">
    <property type="entry name" value="MFS"/>
</dbReference>
<name>A0A7D5Z743_9HYPO</name>
<dbReference type="EMBL" id="CP058935">
    <property type="protein sequence ID" value="QLI70907.1"/>
    <property type="molecule type" value="Genomic_DNA"/>
</dbReference>
<protein>
    <submittedName>
        <fullName evidence="9">Major facilitator superfamily multidrug transporter mfsB</fullName>
    </submittedName>
</protein>
<accession>A0A7D5Z743</accession>
<feature type="transmembrane region" description="Helical" evidence="7">
    <location>
        <begin position="118"/>
        <end position="135"/>
    </location>
</feature>
<keyword evidence="2" id="KW-0813">Transport</keyword>
<feature type="transmembrane region" description="Helical" evidence="7">
    <location>
        <begin position="443"/>
        <end position="465"/>
    </location>
</feature>
<dbReference type="RefSeq" id="XP_065987122.1">
    <property type="nucleotide sequence ID" value="XM_066131009.1"/>
</dbReference>
<dbReference type="GO" id="GO:0022857">
    <property type="term" value="F:transmembrane transporter activity"/>
    <property type="evidence" value="ECO:0007669"/>
    <property type="project" value="InterPro"/>
</dbReference>
<dbReference type="InterPro" id="IPR036259">
    <property type="entry name" value="MFS_trans_sf"/>
</dbReference>
<feature type="compositionally biased region" description="Basic and acidic residues" evidence="6">
    <location>
        <begin position="51"/>
        <end position="62"/>
    </location>
</feature>
<organism evidence="9 10">
    <name type="scientific">Metarhizium brunneum</name>
    <dbReference type="NCBI Taxonomy" id="500148"/>
    <lineage>
        <taxon>Eukaryota</taxon>
        <taxon>Fungi</taxon>
        <taxon>Dikarya</taxon>
        <taxon>Ascomycota</taxon>
        <taxon>Pezizomycotina</taxon>
        <taxon>Sordariomycetes</taxon>
        <taxon>Hypocreomycetidae</taxon>
        <taxon>Hypocreales</taxon>
        <taxon>Clavicipitaceae</taxon>
        <taxon>Metarhizium</taxon>
    </lineage>
</organism>
<keyword evidence="10" id="KW-1185">Reference proteome</keyword>
<dbReference type="PANTHER" id="PTHR23504:SF6">
    <property type="entry name" value="MULTIDRUG TRANSPORTER, PUTATIVE (AFU_ORTHOLOGUE AFUA_4G08740)-RELATED"/>
    <property type="match status" value="1"/>
</dbReference>
<feature type="domain" description="Major facilitator superfamily (MFS) profile" evidence="8">
    <location>
        <begin position="74"/>
        <end position="576"/>
    </location>
</feature>
<dbReference type="GeneID" id="26241633"/>
<evidence type="ECO:0000259" key="8">
    <source>
        <dbReference type="PROSITE" id="PS50850"/>
    </source>
</evidence>
<evidence type="ECO:0000313" key="9">
    <source>
        <dbReference type="EMBL" id="QLI70907.1"/>
    </source>
</evidence>
<evidence type="ECO:0000256" key="7">
    <source>
        <dbReference type="SAM" id="Phobius"/>
    </source>
</evidence>
<dbReference type="Pfam" id="PF07690">
    <property type="entry name" value="MFS_1"/>
    <property type="match status" value="1"/>
</dbReference>
<proteinExistence type="predicted"/>
<dbReference type="SUPFAM" id="SSF103473">
    <property type="entry name" value="MFS general substrate transporter"/>
    <property type="match status" value="1"/>
</dbReference>
<feature type="transmembrane region" description="Helical" evidence="7">
    <location>
        <begin position="205"/>
        <end position="228"/>
    </location>
</feature>
<sequence length="595" mass="64678">MPCRDKSPSYRCQHVDAGLLTNTHLDDQDAPGLAANAHQQRPPPAGMQPRTDGEQASKLAREPVAWRDLPRKKQLIIITLARMSEPLVQTSLQSYMYYQLKWFSPESPDALISRQAGILHASFMAAQFLTAMAWGRVADSPRAGRKTVLLIGLLGTSLSCLGFGFSTSFRQALVFRTLGGSTNGNIGVMRTMISEIIREKRFQARAFLLLPMTFNIGVIVGPMLGGILSDPAGTYPRLFGHVRFFVDFPYAAPNIVSCVFLLLAAAAVWLGLEETLDSLRDAPPDLGTRAGSRLAGLLRSVFRRGHAEAGYVPIPSDALELATDGGVGGDGSAQGKLPARRYTRRLPFRRIFTRNVALTLFAQFFLTFHIGTFNSLWFVFLSTPVFDPSASDHGVRLPFRFTGGIGMHPQAVGVAMAILGVIGIALQLFFYPRMSERLGTLMSWRVFLLLFPVAYFLVPYLSVIPSTSGPPHSKTGAAIWLSICGVLFIQVMGRTFALPSQAILINNCSPHPSVLGTVHGLGQSVSSFARTVGPIIGGVVYGFGLSRGYVGLVFWLLSCVAICACLASLLVKEGDGHEIWLEGDEEEPNNETGRC</sequence>
<feature type="region of interest" description="Disordered" evidence="6">
    <location>
        <begin position="23"/>
        <end position="62"/>
    </location>
</feature>
<feature type="transmembrane region" description="Helical" evidence="7">
    <location>
        <begin position="248"/>
        <end position="272"/>
    </location>
</feature>
<evidence type="ECO:0000256" key="5">
    <source>
        <dbReference type="ARBA" id="ARBA00023136"/>
    </source>
</evidence>
<feature type="transmembrane region" description="Helical" evidence="7">
    <location>
        <begin position="549"/>
        <end position="571"/>
    </location>
</feature>
<dbReference type="OrthoDB" id="10262656at2759"/>
<dbReference type="PANTHER" id="PTHR23504">
    <property type="entry name" value="MAJOR FACILITATOR SUPERFAMILY DOMAIN-CONTAINING PROTEIN 10"/>
    <property type="match status" value="1"/>
</dbReference>
<feature type="transmembrane region" description="Helical" evidence="7">
    <location>
        <begin position="411"/>
        <end position="431"/>
    </location>
</feature>
<dbReference type="GO" id="GO:0016020">
    <property type="term" value="C:membrane"/>
    <property type="evidence" value="ECO:0007669"/>
    <property type="project" value="UniProtKB-SubCell"/>
</dbReference>
<keyword evidence="4 7" id="KW-1133">Transmembrane helix</keyword>
<evidence type="ECO:0000256" key="6">
    <source>
        <dbReference type="SAM" id="MobiDB-lite"/>
    </source>
</evidence>
<keyword evidence="3 7" id="KW-0812">Transmembrane</keyword>
<dbReference type="Gene3D" id="1.20.1250.20">
    <property type="entry name" value="MFS general substrate transporter like domains"/>
    <property type="match status" value="1"/>
</dbReference>
<dbReference type="PROSITE" id="PS50850">
    <property type="entry name" value="MFS"/>
    <property type="match status" value="1"/>
</dbReference>
<evidence type="ECO:0000256" key="1">
    <source>
        <dbReference type="ARBA" id="ARBA00004141"/>
    </source>
</evidence>
<evidence type="ECO:0000256" key="3">
    <source>
        <dbReference type="ARBA" id="ARBA00022692"/>
    </source>
</evidence>
<dbReference type="InterPro" id="IPR020846">
    <property type="entry name" value="MFS_dom"/>
</dbReference>
<evidence type="ECO:0000313" key="10">
    <source>
        <dbReference type="Proteomes" id="UP000510686"/>
    </source>
</evidence>
<reference evidence="9 10" key="1">
    <citation type="submission" date="2020-07" db="EMBL/GenBank/DDBJ databases">
        <title>Telomere length de novo assembly of all 7 chromosomes of the fungus, Metarhizium brunneum, using a novel assembly pipeline.</title>
        <authorList>
            <person name="Saud z."/>
            <person name="Kortsinoglou A."/>
            <person name="Kouvelis V.N."/>
            <person name="Butt T.M."/>
        </authorList>
    </citation>
    <scope>NUCLEOTIDE SEQUENCE [LARGE SCALE GENOMIC DNA]</scope>
    <source>
        <strain evidence="9 10">4556</strain>
    </source>
</reference>
<evidence type="ECO:0000256" key="4">
    <source>
        <dbReference type="ARBA" id="ARBA00022989"/>
    </source>
</evidence>
<gene>
    <name evidence="9" type="primary">mfsB_4</name>
    <name evidence="9" type="ORF">G6M90_00g074680</name>
</gene>
<keyword evidence="5 7" id="KW-0472">Membrane</keyword>
<dbReference type="Proteomes" id="UP000510686">
    <property type="component" value="Chromosome 4"/>
</dbReference>
<dbReference type="AlphaFoldDB" id="A0A7D5Z743"/>
<feature type="transmembrane region" description="Helical" evidence="7">
    <location>
        <begin position="147"/>
        <end position="167"/>
    </location>
</feature>
<evidence type="ECO:0000256" key="2">
    <source>
        <dbReference type="ARBA" id="ARBA00022448"/>
    </source>
</evidence>